<proteinExistence type="predicted"/>
<evidence type="ECO:0000313" key="3">
    <source>
        <dbReference type="Proteomes" id="UP000703661"/>
    </source>
</evidence>
<evidence type="ECO:0000256" key="1">
    <source>
        <dbReference type="SAM" id="MobiDB-lite"/>
    </source>
</evidence>
<dbReference type="GO" id="GO:0003676">
    <property type="term" value="F:nucleic acid binding"/>
    <property type="evidence" value="ECO:0007669"/>
    <property type="project" value="InterPro"/>
</dbReference>
<reference evidence="2" key="1">
    <citation type="journal article" date="2020" name="Fungal Divers.">
        <title>Resolving the Mortierellaceae phylogeny through synthesis of multi-gene phylogenetics and phylogenomics.</title>
        <authorList>
            <person name="Vandepol N."/>
            <person name="Liber J."/>
            <person name="Desiro A."/>
            <person name="Na H."/>
            <person name="Kennedy M."/>
            <person name="Barry K."/>
            <person name="Grigoriev I.V."/>
            <person name="Miller A.N."/>
            <person name="O'Donnell K."/>
            <person name="Stajich J.E."/>
            <person name="Bonito G."/>
        </authorList>
    </citation>
    <scope>NUCLEOTIDE SEQUENCE</scope>
    <source>
        <strain evidence="2">NRRL 2769</strain>
    </source>
</reference>
<feature type="region of interest" description="Disordered" evidence="1">
    <location>
        <begin position="179"/>
        <end position="320"/>
    </location>
</feature>
<feature type="compositionally biased region" description="Basic residues" evidence="1">
    <location>
        <begin position="33"/>
        <end position="42"/>
    </location>
</feature>
<dbReference type="AlphaFoldDB" id="A0A9P6SYI4"/>
<name>A0A9P6SYI4_9FUNG</name>
<evidence type="ECO:0008006" key="4">
    <source>
        <dbReference type="Google" id="ProtNLM"/>
    </source>
</evidence>
<dbReference type="InterPro" id="IPR035979">
    <property type="entry name" value="RBD_domain_sf"/>
</dbReference>
<protein>
    <recommendedName>
        <fullName evidence="4">RRM domain-containing protein</fullName>
    </recommendedName>
</protein>
<feature type="compositionally biased region" description="Polar residues" evidence="1">
    <location>
        <begin position="217"/>
        <end position="234"/>
    </location>
</feature>
<dbReference type="InterPro" id="IPR012677">
    <property type="entry name" value="Nucleotide-bd_a/b_plait_sf"/>
</dbReference>
<feature type="compositionally biased region" description="Basic and acidic residues" evidence="1">
    <location>
        <begin position="179"/>
        <end position="193"/>
    </location>
</feature>
<accession>A0A9P6SYI4</accession>
<dbReference type="SUPFAM" id="SSF54928">
    <property type="entry name" value="RNA-binding domain, RBD"/>
    <property type="match status" value="1"/>
</dbReference>
<dbReference type="EMBL" id="JAAAID010001255">
    <property type="protein sequence ID" value="KAG0010852.1"/>
    <property type="molecule type" value="Genomic_DNA"/>
</dbReference>
<gene>
    <name evidence="2" type="ORF">BGZ80_001139</name>
</gene>
<feature type="compositionally biased region" description="Polar residues" evidence="1">
    <location>
        <begin position="15"/>
        <end position="29"/>
    </location>
</feature>
<dbReference type="Proteomes" id="UP000703661">
    <property type="component" value="Unassembled WGS sequence"/>
</dbReference>
<feature type="region of interest" description="Disordered" evidence="1">
    <location>
        <begin position="1"/>
        <end position="61"/>
    </location>
</feature>
<feature type="compositionally biased region" description="Basic and acidic residues" evidence="1">
    <location>
        <begin position="285"/>
        <end position="297"/>
    </location>
</feature>
<comment type="caution">
    <text evidence="2">The sequence shown here is derived from an EMBL/GenBank/DDBJ whole genome shotgun (WGS) entry which is preliminary data.</text>
</comment>
<sequence>MTAMGQTEFLAPKQLQHNNSESSDRSQAPSKRSSFKKRKNKNGNHMDNVDAADSGNERVSGVSDDPNLYRIFFRSPDKIRSLEEAQVFINHIKVHYGPLTQYQFSRCPETQRYFGYGFLTFKKEESLKKAISDGFIRVGSKDYEIKRTGMIPSRWTPTHKNTGFPGFYNLEELRAKKAEEQGKSKSVIEDTHSESPLSTIGTESDDVAAPSKPFESALSSSFSDNSPTASGSDIDTTKTDVETVEGDDSETSLSSKHSHAAPPKKSMAQLWKIIPRKITKSEATSTHDDNENSKESLVDQINTNSPKIDESIGNVVNSLE</sequence>
<evidence type="ECO:0000313" key="2">
    <source>
        <dbReference type="EMBL" id="KAG0010852.1"/>
    </source>
</evidence>
<dbReference type="Gene3D" id="3.30.70.330">
    <property type="match status" value="1"/>
</dbReference>
<organism evidence="2 3">
    <name type="scientific">Entomortierella chlamydospora</name>
    <dbReference type="NCBI Taxonomy" id="101097"/>
    <lineage>
        <taxon>Eukaryota</taxon>
        <taxon>Fungi</taxon>
        <taxon>Fungi incertae sedis</taxon>
        <taxon>Mucoromycota</taxon>
        <taxon>Mortierellomycotina</taxon>
        <taxon>Mortierellomycetes</taxon>
        <taxon>Mortierellales</taxon>
        <taxon>Mortierellaceae</taxon>
        <taxon>Entomortierella</taxon>
    </lineage>
</organism>
<keyword evidence="3" id="KW-1185">Reference proteome</keyword>